<dbReference type="InterPro" id="IPR000182">
    <property type="entry name" value="GNAT_dom"/>
</dbReference>
<dbReference type="AlphaFoldDB" id="A6WF16"/>
<evidence type="ECO:0000313" key="2">
    <source>
        <dbReference type="EMBL" id="ABS05405.1"/>
    </source>
</evidence>
<feature type="domain" description="N-acetyltransferase" evidence="1">
    <location>
        <begin position="92"/>
        <end position="155"/>
    </location>
</feature>
<name>A6WF16_KINRD</name>
<dbReference type="RefSeq" id="WP_012086309.1">
    <property type="nucleotide sequence ID" value="NC_009664.2"/>
</dbReference>
<dbReference type="KEGG" id="kra:Krad_3942"/>
<protein>
    <recommendedName>
        <fullName evidence="1">N-acetyltransferase domain-containing protein</fullName>
    </recommendedName>
</protein>
<dbReference type="OrthoDB" id="4546222at2"/>
<dbReference type="HOGENOM" id="CLU_121314_0_0_11"/>
<reference evidence="3" key="1">
    <citation type="journal article" date="2008" name="PLoS ONE">
        <title>Survival in nuclear waste, extreme resistance, and potential applications gleaned from the genome sequence of Kineococcus radiotolerans SRS30216.</title>
        <authorList>
            <person name="Bagwell C.E."/>
            <person name="Bhat S."/>
            <person name="Hawkins G.M."/>
            <person name="Smith B.W."/>
            <person name="Biswas T."/>
            <person name="Hoover T.R."/>
            <person name="Saunders E."/>
            <person name="Han C.S."/>
            <person name="Tsodikov O.V."/>
            <person name="Shimkets L.J."/>
        </authorList>
    </citation>
    <scope>NUCLEOTIDE SEQUENCE [LARGE SCALE GENOMIC DNA]</scope>
    <source>
        <strain evidence="3">ATCC BAA-149 / DSM 14245 / SRS30216</strain>
    </source>
</reference>
<dbReference type="Proteomes" id="UP000001116">
    <property type="component" value="Chromosome"/>
</dbReference>
<dbReference type="Pfam" id="PF00583">
    <property type="entry name" value="Acetyltransf_1"/>
    <property type="match status" value="1"/>
</dbReference>
<evidence type="ECO:0000259" key="1">
    <source>
        <dbReference type="Pfam" id="PF00583"/>
    </source>
</evidence>
<dbReference type="SUPFAM" id="SSF55729">
    <property type="entry name" value="Acyl-CoA N-acyltransferases (Nat)"/>
    <property type="match status" value="1"/>
</dbReference>
<dbReference type="Gene3D" id="3.40.630.30">
    <property type="match status" value="1"/>
</dbReference>
<keyword evidence="3" id="KW-1185">Reference proteome</keyword>
<sequence length="188" mass="21590">MARARTALESSTRLLGDDLEQAWRTYELAFSGLATRAVQQHFMTREEFEDVCTDERWTKYVTRDLDRGEAICSFATLTDDLSAVDLLSEDYYRHRWPRQFAERSIYYIGCVGVHPSYRSSGVFVTLVEAVCRVVHERGGIASLDICRYNEEALALPQLIGRIVDSLGHEAEGERLDVQTYWAYDFSRA</sequence>
<dbReference type="InterPro" id="IPR016181">
    <property type="entry name" value="Acyl_CoA_acyltransferase"/>
</dbReference>
<dbReference type="eggNOG" id="COG3153">
    <property type="taxonomic scope" value="Bacteria"/>
</dbReference>
<proteinExistence type="predicted"/>
<dbReference type="GO" id="GO:0016747">
    <property type="term" value="F:acyltransferase activity, transferring groups other than amino-acyl groups"/>
    <property type="evidence" value="ECO:0007669"/>
    <property type="project" value="InterPro"/>
</dbReference>
<evidence type="ECO:0000313" key="3">
    <source>
        <dbReference type="Proteomes" id="UP000001116"/>
    </source>
</evidence>
<organism evidence="2 3">
    <name type="scientific">Kineococcus radiotolerans (strain ATCC BAA-149 / DSM 14245 / SRS30216)</name>
    <dbReference type="NCBI Taxonomy" id="266940"/>
    <lineage>
        <taxon>Bacteria</taxon>
        <taxon>Bacillati</taxon>
        <taxon>Actinomycetota</taxon>
        <taxon>Actinomycetes</taxon>
        <taxon>Kineosporiales</taxon>
        <taxon>Kineosporiaceae</taxon>
        <taxon>Kineococcus</taxon>
    </lineage>
</organism>
<gene>
    <name evidence="2" type="ordered locus">Krad_3942</name>
</gene>
<accession>A6WF16</accession>
<dbReference type="EMBL" id="CP000750">
    <property type="protein sequence ID" value="ABS05405.1"/>
    <property type="molecule type" value="Genomic_DNA"/>
</dbReference>